<keyword evidence="3" id="KW-1185">Reference proteome</keyword>
<organism evidence="2 3">
    <name type="scientific">Acinetobacter marinus</name>
    <dbReference type="NCBI Taxonomy" id="281375"/>
    <lineage>
        <taxon>Bacteria</taxon>
        <taxon>Pseudomonadati</taxon>
        <taxon>Pseudomonadota</taxon>
        <taxon>Gammaproteobacteria</taxon>
        <taxon>Moraxellales</taxon>
        <taxon>Moraxellaceae</taxon>
        <taxon>Acinetobacter</taxon>
    </lineage>
</organism>
<keyword evidence="1" id="KW-0812">Transmembrane</keyword>
<keyword evidence="1" id="KW-1133">Transmembrane helix</keyword>
<protein>
    <submittedName>
        <fullName evidence="2">DKNYY family protein</fullName>
    </submittedName>
</protein>
<feature type="transmembrane region" description="Helical" evidence="1">
    <location>
        <begin position="21"/>
        <end position="38"/>
    </location>
</feature>
<dbReference type="Pfam" id="PF13644">
    <property type="entry name" value="DKNYY"/>
    <property type="match status" value="1"/>
</dbReference>
<accession>A0A1G6HQD4</accession>
<dbReference type="AlphaFoldDB" id="A0A1G6HQD4"/>
<evidence type="ECO:0000313" key="2">
    <source>
        <dbReference type="EMBL" id="SDB96401.1"/>
    </source>
</evidence>
<dbReference type="EMBL" id="FMYK01000002">
    <property type="protein sequence ID" value="SDB96401.1"/>
    <property type="molecule type" value="Genomic_DNA"/>
</dbReference>
<gene>
    <name evidence="2" type="ORF">SAMN05421749_102439</name>
</gene>
<name>A0A1G6HQD4_9GAMM</name>
<sequence>MHKIDINMKNNRSFLNRAAPYLWLIALCLAYYFLHLAIKDKHQQQRLEQEKIKLKAQQYKTLSQANEFCMHFIQHRKNIDPDQRINNPSPYFQGAGYYIYQNAVYFQGDRANHCKIQKIVGADLSSMRTFDNKKTLQLARDKNHVYCLTHPLPDLNPKLAYLIGDGYVSDGTHSYFCSKLPIDMTAERLATLDNFKPFVKLKNSNQVYQLLDSGLISNGTHVYQNGKYLAKLNAHKAHYLNFTGYYNEIYPTLYITDGQTMYLDGTWLDIQYDPTFKILNFQYYTFLINRNNQLLYSHKYPIQTDAKPLPHLISESDHHAISPLLMNHHSIYVYKGHNNQLERIAPHPFQGKLNYLQSDILMDDQHIYFLARNHEKVPFLFRNKHVKKYLEQYAPSLASKLCSSSITLLYQVRNKSNTKWHKIKSIYFKDRKQSYDTIEGSLWENDGDYYFFDEERYNHGKSAMYIAMNPQNFSLLTNTYLSHDQAVDIMESLDLKIPWSKEVVRAKVCSKN</sequence>
<evidence type="ECO:0000256" key="1">
    <source>
        <dbReference type="SAM" id="Phobius"/>
    </source>
</evidence>
<evidence type="ECO:0000313" key="3">
    <source>
        <dbReference type="Proteomes" id="UP000242317"/>
    </source>
</evidence>
<proteinExistence type="predicted"/>
<reference evidence="3" key="1">
    <citation type="submission" date="2016-09" db="EMBL/GenBank/DDBJ databases">
        <authorList>
            <person name="Varghese N."/>
            <person name="Submissions S."/>
        </authorList>
    </citation>
    <scope>NUCLEOTIDE SEQUENCE [LARGE SCALE GENOMIC DNA]</scope>
    <source>
        <strain evidence="3">ANC 3699</strain>
    </source>
</reference>
<dbReference type="Proteomes" id="UP000242317">
    <property type="component" value="Unassembled WGS sequence"/>
</dbReference>
<keyword evidence="1" id="KW-0472">Membrane</keyword>
<dbReference type="InterPro" id="IPR027375">
    <property type="entry name" value="DKNYY"/>
</dbReference>